<reference evidence="3 4" key="1">
    <citation type="submission" date="2018-10" db="EMBL/GenBank/DDBJ databases">
        <title>Natrarchaeobius chitinivorans gen. nov., sp. nov., and Natrarchaeobius haloalkaliphilus sp. nov., alkaliphilic, chitin-utilizing haloarchaea from hypersaline alkaline lakes.</title>
        <authorList>
            <person name="Sorokin D.Y."/>
            <person name="Elcheninov A.G."/>
            <person name="Kostrikina N.A."/>
            <person name="Bale N.J."/>
            <person name="Sinninghe Damste J.S."/>
            <person name="Khijniak T.V."/>
            <person name="Kublanov I.V."/>
            <person name="Toshchakov S.V."/>
        </authorList>
    </citation>
    <scope>NUCLEOTIDE SEQUENCE [LARGE SCALE GENOMIC DNA]</scope>
    <source>
        <strain evidence="3 4">AArcht7</strain>
    </source>
</reference>
<dbReference type="AlphaFoldDB" id="A0A3N6MRD5"/>
<organism evidence="3 4">
    <name type="scientific">Natrarchaeobius chitinivorans</name>
    <dbReference type="NCBI Taxonomy" id="1679083"/>
    <lineage>
        <taxon>Archaea</taxon>
        <taxon>Methanobacteriati</taxon>
        <taxon>Methanobacteriota</taxon>
        <taxon>Stenosarchaea group</taxon>
        <taxon>Halobacteria</taxon>
        <taxon>Halobacteriales</taxon>
        <taxon>Natrialbaceae</taxon>
        <taxon>Natrarchaeobius</taxon>
    </lineage>
</organism>
<keyword evidence="2" id="KW-0812">Transmembrane</keyword>
<proteinExistence type="predicted"/>
<feature type="compositionally biased region" description="Basic and acidic residues" evidence="1">
    <location>
        <begin position="40"/>
        <end position="58"/>
    </location>
</feature>
<keyword evidence="2" id="KW-1133">Transmembrane helix</keyword>
<dbReference type="Proteomes" id="UP000281431">
    <property type="component" value="Unassembled WGS sequence"/>
</dbReference>
<feature type="compositionally biased region" description="Basic and acidic residues" evidence="1">
    <location>
        <begin position="1"/>
        <end position="28"/>
    </location>
</feature>
<evidence type="ECO:0000256" key="2">
    <source>
        <dbReference type="SAM" id="Phobius"/>
    </source>
</evidence>
<gene>
    <name evidence="3" type="ORF">EA472_16580</name>
</gene>
<dbReference type="EMBL" id="REFZ01000012">
    <property type="protein sequence ID" value="RQG98831.1"/>
    <property type="molecule type" value="Genomic_DNA"/>
</dbReference>
<feature type="transmembrane region" description="Helical" evidence="2">
    <location>
        <begin position="113"/>
        <end position="131"/>
    </location>
</feature>
<evidence type="ECO:0000313" key="3">
    <source>
        <dbReference type="EMBL" id="RQG98831.1"/>
    </source>
</evidence>
<evidence type="ECO:0000313" key="4">
    <source>
        <dbReference type="Proteomes" id="UP000281431"/>
    </source>
</evidence>
<comment type="caution">
    <text evidence="3">The sequence shown here is derived from an EMBL/GenBank/DDBJ whole genome shotgun (WGS) entry which is preliminary data.</text>
</comment>
<feature type="transmembrane region" description="Helical" evidence="2">
    <location>
        <begin position="89"/>
        <end position="107"/>
    </location>
</feature>
<name>A0A3N6MRD5_NATCH</name>
<accession>A0A3N6MRD5</accession>
<feature type="transmembrane region" description="Helical" evidence="2">
    <location>
        <begin position="165"/>
        <end position="184"/>
    </location>
</feature>
<keyword evidence="4" id="KW-1185">Reference proteome</keyword>
<sequence>MTDRSNELTESRDGHSRSTDDILEETERMLSGADVGDAGPDDRSGESVDRSTADRPPVEDESAASRGSRFRLPSLRPTRSLGEYFSPKGFLALVLLAGVGLFAGQTVLPIGGVGRFVGLFAVAFAVGLVTSKRRYLEFSAAGVSTGVATTLLFEFPLAVAGSARALVAMGAVAGLVAALAGYYFGRDLRDGLVRDVT</sequence>
<keyword evidence="2" id="KW-0472">Membrane</keyword>
<protein>
    <submittedName>
        <fullName evidence="3">DUF456 domain-containing protein</fullName>
    </submittedName>
</protein>
<evidence type="ECO:0000256" key="1">
    <source>
        <dbReference type="SAM" id="MobiDB-lite"/>
    </source>
</evidence>
<feature type="transmembrane region" description="Helical" evidence="2">
    <location>
        <begin position="138"/>
        <end position="159"/>
    </location>
</feature>
<feature type="region of interest" description="Disordered" evidence="1">
    <location>
        <begin position="1"/>
        <end position="69"/>
    </location>
</feature>
<dbReference type="OrthoDB" id="242095at2157"/>